<sequence>MKFYPVEFRQKILDCYYNEPISQRQLAKRFRVALSFVQKLLKQSRETGDIRPRTHRCGRHLKLTQGQILSLGELIEENKDATLAELSELFRERTGIVLSVATVGRMAERLRMTREKKTLHPPEKETERVQKLRQEYWDKIRDVDEEKLISLDEAGSNLSMTRTHARSLKGTRAHGTRPLKKGRNVSTITAITKNKVLATANFLGAVTGIVFEAFMLRQVLPKLWKGAVITIDNCKIHFSEEVNQAVEEKGAKLIYLPPYSPDFAPIENFWSKIKSILRKLKPRTYRELDEALEKAFKQVSEKDLRNWFAHCCYCTSSK</sequence>
<dbReference type="Gene3D" id="3.30.420.10">
    <property type="entry name" value="Ribonuclease H-like superfamily/Ribonuclease H"/>
    <property type="match status" value="1"/>
</dbReference>
<dbReference type="InterPro" id="IPR036397">
    <property type="entry name" value="RNaseH_sf"/>
</dbReference>
<gene>
    <name evidence="2" type="ORF">V0288_18470</name>
</gene>
<dbReference type="PANTHER" id="PTHR46564:SF1">
    <property type="entry name" value="TRANSPOSASE"/>
    <property type="match status" value="1"/>
</dbReference>
<name>A0AAW9QXT4_9CHRO</name>
<dbReference type="AlphaFoldDB" id="A0AAW9QXT4"/>
<proteinExistence type="predicted"/>
<accession>A0AAW9QXT4</accession>
<feature type="domain" description="Tc1-like transposase DDE" evidence="1">
    <location>
        <begin position="148"/>
        <end position="288"/>
    </location>
</feature>
<dbReference type="EMBL" id="JBAFSM010000041">
    <property type="protein sequence ID" value="MEG3439117.1"/>
    <property type="molecule type" value="Genomic_DNA"/>
</dbReference>
<dbReference type="InterPro" id="IPR012337">
    <property type="entry name" value="RNaseH-like_sf"/>
</dbReference>
<dbReference type="GO" id="GO:0003676">
    <property type="term" value="F:nucleic acid binding"/>
    <property type="evidence" value="ECO:0007669"/>
    <property type="project" value="InterPro"/>
</dbReference>
<dbReference type="InterPro" id="IPR038717">
    <property type="entry name" value="Tc1-like_DDE_dom"/>
</dbReference>
<protein>
    <submittedName>
        <fullName evidence="2">IS630 family transposase</fullName>
    </submittedName>
</protein>
<reference evidence="2 3" key="1">
    <citation type="submission" date="2024-01" db="EMBL/GenBank/DDBJ databases">
        <title>Genomic insights into the taxonomy and metabolism of the cyanobacterium Pannus brasiliensis CCIBt3594.</title>
        <authorList>
            <person name="Machado M."/>
            <person name="Botero N.B."/>
            <person name="Andreote A.P.D."/>
            <person name="Feitosa A.M.T."/>
            <person name="Popin R."/>
            <person name="Sivonen K."/>
            <person name="Fiore M.F."/>
        </authorList>
    </citation>
    <scope>NUCLEOTIDE SEQUENCE [LARGE SCALE GENOMIC DNA]</scope>
    <source>
        <strain evidence="2 3">CCIBt3594</strain>
    </source>
</reference>
<evidence type="ECO:0000313" key="3">
    <source>
        <dbReference type="Proteomes" id="UP001328733"/>
    </source>
</evidence>
<dbReference type="Pfam" id="PF13358">
    <property type="entry name" value="DDE_3"/>
    <property type="match status" value="1"/>
</dbReference>
<dbReference type="SUPFAM" id="SSF53098">
    <property type="entry name" value="Ribonuclease H-like"/>
    <property type="match status" value="1"/>
</dbReference>
<evidence type="ECO:0000313" key="2">
    <source>
        <dbReference type="EMBL" id="MEG3439117.1"/>
    </source>
</evidence>
<dbReference type="PANTHER" id="PTHR46564">
    <property type="entry name" value="TRANSPOSASE"/>
    <property type="match status" value="1"/>
</dbReference>
<dbReference type="InterPro" id="IPR036388">
    <property type="entry name" value="WH-like_DNA-bd_sf"/>
</dbReference>
<dbReference type="NCBIfam" id="NF033545">
    <property type="entry name" value="transpos_IS630"/>
    <property type="match status" value="1"/>
</dbReference>
<comment type="caution">
    <text evidence="2">The sequence shown here is derived from an EMBL/GenBank/DDBJ whole genome shotgun (WGS) entry which is preliminary data.</text>
</comment>
<dbReference type="Gene3D" id="1.10.10.10">
    <property type="entry name" value="Winged helix-like DNA-binding domain superfamily/Winged helix DNA-binding domain"/>
    <property type="match status" value="1"/>
</dbReference>
<dbReference type="SUPFAM" id="SSF46689">
    <property type="entry name" value="Homeodomain-like"/>
    <property type="match status" value="1"/>
</dbReference>
<dbReference type="RefSeq" id="WP_332866600.1">
    <property type="nucleotide sequence ID" value="NZ_JBAFSM010000041.1"/>
</dbReference>
<evidence type="ECO:0000259" key="1">
    <source>
        <dbReference type="Pfam" id="PF13358"/>
    </source>
</evidence>
<dbReference type="InterPro" id="IPR009057">
    <property type="entry name" value="Homeodomain-like_sf"/>
</dbReference>
<dbReference type="InterPro" id="IPR047655">
    <property type="entry name" value="Transpos_IS630-like"/>
</dbReference>
<dbReference type="Proteomes" id="UP001328733">
    <property type="component" value="Unassembled WGS sequence"/>
</dbReference>
<keyword evidence="3" id="KW-1185">Reference proteome</keyword>
<organism evidence="2 3">
    <name type="scientific">Pannus brasiliensis CCIBt3594</name>
    <dbReference type="NCBI Taxonomy" id="1427578"/>
    <lineage>
        <taxon>Bacteria</taxon>
        <taxon>Bacillati</taxon>
        <taxon>Cyanobacteriota</taxon>
        <taxon>Cyanophyceae</taxon>
        <taxon>Oscillatoriophycideae</taxon>
        <taxon>Chroococcales</taxon>
        <taxon>Microcystaceae</taxon>
        <taxon>Pannus</taxon>
    </lineage>
</organism>